<dbReference type="SMR" id="A0A287AFX8"/>
<organism evidence="1 2">
    <name type="scientific">Sus scrofa</name>
    <name type="common">Pig</name>
    <dbReference type="NCBI Taxonomy" id="9823"/>
    <lineage>
        <taxon>Eukaryota</taxon>
        <taxon>Metazoa</taxon>
        <taxon>Chordata</taxon>
        <taxon>Craniata</taxon>
        <taxon>Vertebrata</taxon>
        <taxon>Euteleostomi</taxon>
        <taxon>Mammalia</taxon>
        <taxon>Eutheria</taxon>
        <taxon>Laurasiatheria</taxon>
        <taxon>Artiodactyla</taxon>
        <taxon>Suina</taxon>
        <taxon>Suidae</taxon>
        <taxon>Sus</taxon>
    </lineage>
</organism>
<dbReference type="GeneTree" id="ENSGT00940000166528"/>
<keyword evidence="2" id="KW-1185">Reference proteome</keyword>
<dbReference type="STRING" id="9823.ENSSSCP00000042874"/>
<name>A0A287AFX8_PIG</name>
<dbReference type="Ensembl" id="ENSSSCT00000040947.2">
    <property type="protein sequence ID" value="ENSSSCP00000042874.2"/>
    <property type="gene ID" value="ENSSSCG00000033294.2"/>
</dbReference>
<accession>A0A287AFX8</accession>
<reference evidence="2" key="1">
    <citation type="submission" date="2009-11" db="EMBL/GenBank/DDBJ databases">
        <authorList>
            <consortium name="Porcine genome sequencing project"/>
        </authorList>
    </citation>
    <scope>NUCLEOTIDE SEQUENCE [LARGE SCALE GENOMIC DNA]</scope>
    <source>
        <strain evidence="2">Duroc</strain>
    </source>
</reference>
<dbReference type="InParanoid" id="A0A287AFX8"/>
<evidence type="ECO:0000313" key="1">
    <source>
        <dbReference type="Ensembl" id="ENSSSCP00000042874.2"/>
    </source>
</evidence>
<reference evidence="1" key="3">
    <citation type="submission" date="2025-08" db="UniProtKB">
        <authorList>
            <consortium name="Ensembl"/>
        </authorList>
    </citation>
    <scope>IDENTIFICATION</scope>
</reference>
<reference evidence="1" key="4">
    <citation type="submission" date="2025-09" db="UniProtKB">
        <authorList>
            <consortium name="Ensembl"/>
        </authorList>
    </citation>
    <scope>IDENTIFICATION</scope>
</reference>
<reference evidence="1" key="2">
    <citation type="journal article" date="2020" name="Gigascience">
        <title>An improved pig reference genome sequence to enable pig genetics and genomics research.</title>
        <authorList>
            <person name="Warr A."/>
            <person name="Affara N."/>
            <person name="Aken B."/>
            <person name="Beiki H."/>
            <person name="Bickhart D.M."/>
            <person name="Billis K."/>
            <person name="Chow W."/>
            <person name="Eory L."/>
            <person name="Finlayson H.A."/>
            <person name="Flicek P."/>
            <person name="Giron C.G."/>
            <person name="Griffin D.K."/>
            <person name="Hall R."/>
            <person name="Hannum G."/>
            <person name="Hourlier T."/>
            <person name="Howe K."/>
            <person name="Hume D.A."/>
            <person name="Izuogu O."/>
            <person name="Kim K."/>
            <person name="Koren S."/>
            <person name="Liu H."/>
            <person name="Manchanda N."/>
            <person name="Martin F.J."/>
            <person name="Nonneman D.J."/>
            <person name="O'Connor R.E."/>
            <person name="Phillippy A.M."/>
            <person name="Rohrer G.A."/>
            <person name="Rosen B.D."/>
            <person name="Rund L.A."/>
            <person name="Sargent C.A."/>
            <person name="Schook L.B."/>
            <person name="Schroeder S.G."/>
            <person name="Schwartz A.S."/>
            <person name="Skinner B.M."/>
            <person name="Talbot R."/>
            <person name="Tseng E."/>
            <person name="Tuggle C.K."/>
            <person name="Watson M."/>
            <person name="Smith T.P.L."/>
            <person name="Archibald A.L."/>
        </authorList>
    </citation>
    <scope>NUCLEOTIDE SEQUENCE [LARGE SCALE GENOMIC DNA]</scope>
    <source>
        <strain evidence="1">Duroc</strain>
    </source>
</reference>
<dbReference type="Proteomes" id="UP000008227">
    <property type="component" value="Chromosome 5"/>
</dbReference>
<protein>
    <submittedName>
        <fullName evidence="1">Uncharacterized protein</fullName>
    </submittedName>
</protein>
<dbReference type="Bgee" id="ENSSSCG00000033294">
    <property type="expression patterns" value="Expressed in Ammon's horn and 3 other cell types or tissues"/>
</dbReference>
<proteinExistence type="predicted"/>
<sequence>IAPCLQNGMILKPHFHKEWQRQVAKWFNHLSPARCCRKWPRPFRSQWIPGGRTSAWNPCRPINGFFLINELLFKSAIFRS</sequence>
<evidence type="ECO:0000313" key="2">
    <source>
        <dbReference type="Proteomes" id="UP000008227"/>
    </source>
</evidence>
<dbReference type="AlphaFoldDB" id="A0A287AFX8"/>